<dbReference type="GO" id="GO:0008641">
    <property type="term" value="F:ubiquitin-like modifier activating enzyme activity"/>
    <property type="evidence" value="ECO:0007669"/>
    <property type="project" value="InterPro"/>
</dbReference>
<dbReference type="PANTHER" id="PTHR43267:SF1">
    <property type="entry name" value="TRNA THREONYLCARBAMOYLADENOSINE DEHYDRATASE"/>
    <property type="match status" value="1"/>
</dbReference>
<dbReference type="PANTHER" id="PTHR43267">
    <property type="entry name" value="TRNA THREONYLCARBAMOYLADENOSINE DEHYDRATASE"/>
    <property type="match status" value="1"/>
</dbReference>
<gene>
    <name evidence="2" type="ORF">T235_10655</name>
</gene>
<dbReference type="Proteomes" id="UP000034980">
    <property type="component" value="Unassembled WGS sequence"/>
</dbReference>
<dbReference type="EMBL" id="AYYF01001286">
    <property type="protein sequence ID" value="ETK12262.1"/>
    <property type="molecule type" value="Genomic_DNA"/>
</dbReference>
<name>W2D0U1_9BACT</name>
<evidence type="ECO:0000313" key="3">
    <source>
        <dbReference type="Proteomes" id="UP000034980"/>
    </source>
</evidence>
<dbReference type="GO" id="GO:0061503">
    <property type="term" value="F:tRNA threonylcarbamoyladenosine dehydratase"/>
    <property type="evidence" value="ECO:0007669"/>
    <property type="project" value="TreeGrafter"/>
</dbReference>
<dbReference type="Pfam" id="PF00899">
    <property type="entry name" value="ThiF"/>
    <property type="match status" value="1"/>
</dbReference>
<dbReference type="InterPro" id="IPR035985">
    <property type="entry name" value="Ubiquitin-activating_enz"/>
</dbReference>
<dbReference type="SUPFAM" id="SSF69572">
    <property type="entry name" value="Activating enzymes of the ubiquitin-like proteins"/>
    <property type="match status" value="1"/>
</dbReference>
<dbReference type="InterPro" id="IPR045886">
    <property type="entry name" value="ThiF/MoeB/HesA"/>
</dbReference>
<dbReference type="GO" id="GO:0061504">
    <property type="term" value="P:cyclic threonylcarbamoyladenosine biosynthetic process"/>
    <property type="evidence" value="ECO:0007669"/>
    <property type="project" value="TreeGrafter"/>
</dbReference>
<comment type="caution">
    <text evidence="2">The sequence shown here is derived from an EMBL/GenBank/DDBJ whole genome shotgun (WGS) entry which is preliminary data.</text>
</comment>
<evidence type="ECO:0000313" key="2">
    <source>
        <dbReference type="EMBL" id="ETK12262.1"/>
    </source>
</evidence>
<reference evidence="2 3" key="1">
    <citation type="submission" date="2013-11" db="EMBL/GenBank/DDBJ databases">
        <title>Single cell genomics of uncultured Tannerella BU063 (oral taxon 286).</title>
        <authorList>
            <person name="Beall C.J."/>
            <person name="Campbell A.G."/>
            <person name="Griffen A.L."/>
            <person name="Podar M."/>
            <person name="Leys E.J."/>
        </authorList>
    </citation>
    <scope>NUCLEOTIDE SEQUENCE [LARGE SCALE GENOMIC DNA]</scope>
    <source>
        <strain evidence="2">Cell 8/11</strain>
    </source>
</reference>
<protein>
    <recommendedName>
        <fullName evidence="1">THIF-type NAD/FAD binding fold domain-containing protein</fullName>
    </recommendedName>
</protein>
<organism evidence="2 3">
    <name type="scientific">Tannerella sp. oral taxon BU063 isolate Cell 8/11</name>
    <dbReference type="NCBI Taxonomy" id="1411915"/>
    <lineage>
        <taxon>Bacteria</taxon>
        <taxon>Pseudomonadati</taxon>
        <taxon>Bacteroidota</taxon>
        <taxon>Bacteroidia</taxon>
        <taxon>Bacteroidales</taxon>
        <taxon>Tannerellaceae</taxon>
        <taxon>Tannerella</taxon>
    </lineage>
</organism>
<dbReference type="InterPro" id="IPR000594">
    <property type="entry name" value="ThiF_NAD_FAD-bd"/>
</dbReference>
<accession>W2D0U1</accession>
<dbReference type="Gene3D" id="3.40.50.720">
    <property type="entry name" value="NAD(P)-binding Rossmann-like Domain"/>
    <property type="match status" value="1"/>
</dbReference>
<dbReference type="AlphaFoldDB" id="W2D0U1"/>
<proteinExistence type="predicted"/>
<feature type="domain" description="THIF-type NAD/FAD binding fold" evidence="1">
    <location>
        <begin position="5"/>
        <end position="95"/>
    </location>
</feature>
<sequence length="96" mass="10963">MKERYGRNRIYVDAEEQEQVRGFRVFFGGAGIGSIIAECALRFGFETLTIVDGDKVEESNLNRQNYRMCDIGRPKVEALKERLLSINPNANITAHR</sequence>
<evidence type="ECO:0000259" key="1">
    <source>
        <dbReference type="Pfam" id="PF00899"/>
    </source>
</evidence>